<comment type="caution">
    <text evidence="13">The sequence shown here is derived from an EMBL/GenBank/DDBJ whole genome shotgun (WGS) entry which is preliminary data.</text>
</comment>
<keyword evidence="8" id="KW-0238">DNA-binding</keyword>
<dbReference type="InterPro" id="IPR017923">
    <property type="entry name" value="TFIIS_N"/>
</dbReference>
<comment type="similarity">
    <text evidence="8">Belongs to the TFS-II family.</text>
</comment>
<keyword evidence="8" id="KW-0805">Transcription regulation</keyword>
<dbReference type="SMART" id="SM00440">
    <property type="entry name" value="ZnF_C2C2"/>
    <property type="match status" value="1"/>
</dbReference>
<comment type="subcellular location">
    <subcellularLocation>
        <location evidence="1 7 8">Nucleus</location>
    </subcellularLocation>
</comment>
<dbReference type="InterPro" id="IPR001222">
    <property type="entry name" value="Znf_TFIIS"/>
</dbReference>
<feature type="compositionally biased region" description="Polar residues" evidence="9">
    <location>
        <begin position="82"/>
        <end position="102"/>
    </location>
</feature>
<keyword evidence="14" id="KW-1185">Reference proteome</keyword>
<evidence type="ECO:0000259" key="12">
    <source>
        <dbReference type="PROSITE" id="PS51321"/>
    </source>
</evidence>
<evidence type="ECO:0000256" key="7">
    <source>
        <dbReference type="PROSITE-ProRule" id="PRU00649"/>
    </source>
</evidence>
<accession>A0A9N8ZVH3</accession>
<dbReference type="Pfam" id="PF01096">
    <property type="entry name" value="Zn_ribbon_TFIIS"/>
    <property type="match status" value="1"/>
</dbReference>
<dbReference type="PROSITE" id="PS00466">
    <property type="entry name" value="ZF_TFIIS_1"/>
    <property type="match status" value="1"/>
</dbReference>
<dbReference type="FunFam" id="2.20.25.10:FF:000001">
    <property type="entry name" value="Probable Transcription elongation factor S-II"/>
    <property type="match status" value="1"/>
</dbReference>
<dbReference type="Gene3D" id="2.20.25.10">
    <property type="match status" value="1"/>
</dbReference>
<dbReference type="InterPro" id="IPR003618">
    <property type="entry name" value="TFIIS_cen_dom"/>
</dbReference>
<evidence type="ECO:0000259" key="10">
    <source>
        <dbReference type="PROSITE" id="PS51133"/>
    </source>
</evidence>
<feature type="compositionally biased region" description="Basic and acidic residues" evidence="9">
    <location>
        <begin position="153"/>
        <end position="162"/>
    </location>
</feature>
<sequence>MNTDEVLRLKKSLEKATQEGKLYSTLELLQRLKESVKPTKELLRKTEIGLLVSKQKSHKNADIARLAKDIIAKWKKEIGSEGRSSAVESNGSSDRAVNSKLSPKSIPYRSTLKTNVDSNSRPAAPTSDGDIIRAEDSQSSVSSPTTPIPDTPSSDREGDRNVTTDNISGPFVGDSRRDRCIEILYNAMAFDSSNDSATILERAIKIEKTILDQFGGKQEKEYRDKLRSLILNLKDKKNPELRASVVSGELPVTRFCTMSKEDMASEEKKARDRAIRQVKLFESRGAGPSLAETDAFRCGKCGKRKCTYYQMQTRSADEPMTTFVTCTICNNRWKFC</sequence>
<evidence type="ECO:0000256" key="8">
    <source>
        <dbReference type="RuleBase" id="RU368078"/>
    </source>
</evidence>
<feature type="domain" description="TFIIS N-terminal" evidence="11">
    <location>
        <begin position="4"/>
        <end position="81"/>
    </location>
</feature>
<gene>
    <name evidence="13" type="ORF">PBRASI_LOCUS2993</name>
</gene>
<evidence type="ECO:0000256" key="9">
    <source>
        <dbReference type="SAM" id="MobiDB-lite"/>
    </source>
</evidence>
<dbReference type="InterPro" id="IPR035441">
    <property type="entry name" value="TFIIS/LEDGF_dom_sf"/>
</dbReference>
<protein>
    <recommendedName>
        <fullName evidence="8">Transcription elongation factor</fullName>
    </recommendedName>
</protein>
<evidence type="ECO:0000256" key="1">
    <source>
        <dbReference type="ARBA" id="ARBA00004123"/>
    </source>
</evidence>
<keyword evidence="2 8" id="KW-0479">Metal-binding</keyword>
<dbReference type="GO" id="GO:0006362">
    <property type="term" value="P:transcription elongation by RNA polymerase I"/>
    <property type="evidence" value="ECO:0007669"/>
    <property type="project" value="TreeGrafter"/>
</dbReference>
<keyword evidence="3 6" id="KW-0863">Zinc-finger</keyword>
<dbReference type="SUPFAM" id="SSF47676">
    <property type="entry name" value="Conserved domain common to transcription factors TFIIS, elongin A, CRSP70"/>
    <property type="match status" value="1"/>
</dbReference>
<dbReference type="PROSITE" id="PS51133">
    <property type="entry name" value="ZF_TFIIS_2"/>
    <property type="match status" value="1"/>
</dbReference>
<dbReference type="FunFam" id="1.10.472.30:FF:000003">
    <property type="entry name" value="Transcription elongation factor S-II"/>
    <property type="match status" value="1"/>
</dbReference>
<dbReference type="GO" id="GO:0005634">
    <property type="term" value="C:nucleus"/>
    <property type="evidence" value="ECO:0007669"/>
    <property type="project" value="UniProtKB-SubCell"/>
</dbReference>
<dbReference type="CDD" id="cd00183">
    <property type="entry name" value="TFIIS_I"/>
    <property type="match status" value="1"/>
</dbReference>
<reference evidence="13" key="1">
    <citation type="submission" date="2021-06" db="EMBL/GenBank/DDBJ databases">
        <authorList>
            <person name="Kallberg Y."/>
            <person name="Tangrot J."/>
            <person name="Rosling A."/>
        </authorList>
    </citation>
    <scope>NUCLEOTIDE SEQUENCE</scope>
    <source>
        <strain evidence="13">BR232B</strain>
    </source>
</reference>
<dbReference type="InterPro" id="IPR006289">
    <property type="entry name" value="TFSII"/>
</dbReference>
<evidence type="ECO:0000256" key="5">
    <source>
        <dbReference type="ARBA" id="ARBA00023242"/>
    </source>
</evidence>
<keyword evidence="8" id="KW-0804">Transcription</keyword>
<dbReference type="Gene3D" id="1.20.930.10">
    <property type="entry name" value="Conserved domain common to transcription factors TFIIS, elongin A, CRSP70"/>
    <property type="match status" value="1"/>
</dbReference>
<dbReference type="PANTHER" id="PTHR11477:SF0">
    <property type="entry name" value="IP08861P-RELATED"/>
    <property type="match status" value="1"/>
</dbReference>
<dbReference type="GO" id="GO:0006368">
    <property type="term" value="P:transcription elongation by RNA polymerase II"/>
    <property type="evidence" value="ECO:0007669"/>
    <property type="project" value="InterPro"/>
</dbReference>
<evidence type="ECO:0000256" key="2">
    <source>
        <dbReference type="ARBA" id="ARBA00022723"/>
    </source>
</evidence>
<dbReference type="InterPro" id="IPR036575">
    <property type="entry name" value="TFIIS_cen_dom_sf"/>
</dbReference>
<proteinExistence type="inferred from homology"/>
<dbReference type="InterPro" id="IPR003617">
    <property type="entry name" value="TFIIS/CRSP70_N_sub"/>
</dbReference>
<evidence type="ECO:0000313" key="13">
    <source>
        <dbReference type="EMBL" id="CAG8508664.1"/>
    </source>
</evidence>
<dbReference type="PROSITE" id="PS51319">
    <property type="entry name" value="TFIIS_N"/>
    <property type="match status" value="1"/>
</dbReference>
<dbReference type="NCBIfam" id="TIGR01385">
    <property type="entry name" value="TFSII"/>
    <property type="match status" value="1"/>
</dbReference>
<keyword evidence="5 7" id="KW-0539">Nucleus</keyword>
<dbReference type="SUPFAM" id="SSF46942">
    <property type="entry name" value="Elongation factor TFIIS domain 2"/>
    <property type="match status" value="1"/>
</dbReference>
<dbReference type="PIRSF" id="PIRSF006704">
    <property type="entry name" value="TF_IIS"/>
    <property type="match status" value="1"/>
</dbReference>
<dbReference type="EMBL" id="CAJVPI010000255">
    <property type="protein sequence ID" value="CAG8508664.1"/>
    <property type="molecule type" value="Genomic_DNA"/>
</dbReference>
<dbReference type="SMART" id="SM00510">
    <property type="entry name" value="TFS2M"/>
    <property type="match status" value="1"/>
</dbReference>
<dbReference type="GO" id="GO:0001139">
    <property type="term" value="F:RNA polymerase II complex recruiting activity"/>
    <property type="evidence" value="ECO:0007669"/>
    <property type="project" value="TreeGrafter"/>
</dbReference>
<comment type="function">
    <text evidence="8">Necessary for efficient RNA polymerase II transcription elongation past template-encoded arresting sites.</text>
</comment>
<dbReference type="Pfam" id="PF07500">
    <property type="entry name" value="TFIIS_M"/>
    <property type="match status" value="1"/>
</dbReference>
<evidence type="ECO:0000256" key="6">
    <source>
        <dbReference type="PROSITE-ProRule" id="PRU00472"/>
    </source>
</evidence>
<dbReference type="GO" id="GO:0008270">
    <property type="term" value="F:zinc ion binding"/>
    <property type="evidence" value="ECO:0007669"/>
    <property type="project" value="UniProtKB-UniRule"/>
</dbReference>
<dbReference type="GO" id="GO:0031440">
    <property type="term" value="P:regulation of mRNA 3'-end processing"/>
    <property type="evidence" value="ECO:0007669"/>
    <property type="project" value="TreeGrafter"/>
</dbReference>
<dbReference type="GO" id="GO:0000977">
    <property type="term" value="F:RNA polymerase II transcription regulatory region sequence-specific DNA binding"/>
    <property type="evidence" value="ECO:0007669"/>
    <property type="project" value="TreeGrafter"/>
</dbReference>
<dbReference type="CDD" id="cd13749">
    <property type="entry name" value="Zn-ribbon_TFIIS"/>
    <property type="match status" value="1"/>
</dbReference>
<name>A0A9N8ZVH3_9GLOM</name>
<dbReference type="OrthoDB" id="44867at2759"/>
<evidence type="ECO:0000259" key="11">
    <source>
        <dbReference type="PROSITE" id="PS51319"/>
    </source>
</evidence>
<dbReference type="Pfam" id="PF08711">
    <property type="entry name" value="Med26"/>
    <property type="match status" value="1"/>
</dbReference>
<dbReference type="SMART" id="SM00509">
    <property type="entry name" value="TFS2N"/>
    <property type="match status" value="1"/>
</dbReference>
<dbReference type="GO" id="GO:0031564">
    <property type="term" value="P:transcription antitermination"/>
    <property type="evidence" value="ECO:0007669"/>
    <property type="project" value="TreeGrafter"/>
</dbReference>
<keyword evidence="4 8" id="KW-0862">Zinc</keyword>
<evidence type="ECO:0000256" key="4">
    <source>
        <dbReference type="ARBA" id="ARBA00022833"/>
    </source>
</evidence>
<evidence type="ECO:0000256" key="3">
    <source>
        <dbReference type="ARBA" id="ARBA00022771"/>
    </source>
</evidence>
<dbReference type="PANTHER" id="PTHR11477">
    <property type="entry name" value="TRANSCRIPTION FACTOR S-II ZINC FINGER DOMAIN-CONTAINING PROTEIN"/>
    <property type="match status" value="1"/>
</dbReference>
<feature type="domain" description="TFIIS-type" evidence="10">
    <location>
        <begin position="294"/>
        <end position="334"/>
    </location>
</feature>
<dbReference type="SUPFAM" id="SSF57783">
    <property type="entry name" value="Zinc beta-ribbon"/>
    <property type="match status" value="1"/>
</dbReference>
<dbReference type="InterPro" id="IPR035100">
    <property type="entry name" value="TF_IIS-typ"/>
</dbReference>
<feature type="region of interest" description="Disordered" evidence="9">
    <location>
        <begin position="81"/>
        <end position="171"/>
    </location>
</feature>
<feature type="domain" description="TFIIS central" evidence="12">
    <location>
        <begin position="176"/>
        <end position="291"/>
    </location>
</feature>
<dbReference type="PROSITE" id="PS51321">
    <property type="entry name" value="TFIIS_CENTRAL"/>
    <property type="match status" value="1"/>
</dbReference>
<organism evidence="13 14">
    <name type="scientific">Paraglomus brasilianum</name>
    <dbReference type="NCBI Taxonomy" id="144538"/>
    <lineage>
        <taxon>Eukaryota</taxon>
        <taxon>Fungi</taxon>
        <taxon>Fungi incertae sedis</taxon>
        <taxon>Mucoromycota</taxon>
        <taxon>Glomeromycotina</taxon>
        <taxon>Glomeromycetes</taxon>
        <taxon>Paraglomerales</taxon>
        <taxon>Paraglomeraceae</taxon>
        <taxon>Paraglomus</taxon>
    </lineage>
</organism>
<evidence type="ECO:0000313" key="14">
    <source>
        <dbReference type="Proteomes" id="UP000789739"/>
    </source>
</evidence>
<dbReference type="AlphaFoldDB" id="A0A9N8ZVH3"/>
<dbReference type="Proteomes" id="UP000789739">
    <property type="component" value="Unassembled WGS sequence"/>
</dbReference>
<dbReference type="Gene3D" id="1.10.472.30">
    <property type="entry name" value="Transcription elongation factor S-II, central domain"/>
    <property type="match status" value="1"/>
</dbReference>
<feature type="compositionally biased region" description="Polar residues" evidence="9">
    <location>
        <begin position="111"/>
        <end position="121"/>
    </location>
</feature>